<dbReference type="PROSITE" id="PS50109">
    <property type="entry name" value="HIS_KIN"/>
    <property type="match status" value="1"/>
</dbReference>
<evidence type="ECO:0000256" key="3">
    <source>
        <dbReference type="ARBA" id="ARBA00004496"/>
    </source>
</evidence>
<keyword evidence="11" id="KW-0408">Iron</keyword>
<evidence type="ECO:0000256" key="12">
    <source>
        <dbReference type="ARBA" id="ARBA00023012"/>
    </source>
</evidence>
<dbReference type="Gene3D" id="3.30.565.10">
    <property type="entry name" value="Histidine kinase-like ATPase, C-terminal domain"/>
    <property type="match status" value="1"/>
</dbReference>
<evidence type="ECO:0000256" key="15">
    <source>
        <dbReference type="ARBA" id="ARBA00030800"/>
    </source>
</evidence>
<evidence type="ECO:0000256" key="1">
    <source>
        <dbReference type="ARBA" id="ARBA00000085"/>
    </source>
</evidence>
<dbReference type="RefSeq" id="WP_273944097.1">
    <property type="nucleotide sequence ID" value="NZ_CP097263.1"/>
</dbReference>
<evidence type="ECO:0000256" key="10">
    <source>
        <dbReference type="ARBA" id="ARBA00022777"/>
    </source>
</evidence>
<comment type="subcellular location">
    <subcellularLocation>
        <location evidence="3">Cytoplasm</location>
    </subcellularLocation>
</comment>
<evidence type="ECO:0000256" key="8">
    <source>
        <dbReference type="ARBA" id="ARBA00022679"/>
    </source>
</evidence>
<keyword evidence="12" id="KW-0902">Two-component regulatory system</keyword>
<protein>
    <recommendedName>
        <fullName evidence="5">Oxygen sensor histidine kinase NreB</fullName>
        <ecNumber evidence="4">2.7.13.3</ecNumber>
    </recommendedName>
    <alternativeName>
        <fullName evidence="15">Nitrogen regulation protein B</fullName>
    </alternativeName>
</protein>
<dbReference type="SMART" id="SM00387">
    <property type="entry name" value="HATPase_c"/>
    <property type="match status" value="1"/>
</dbReference>
<name>A0ABV6MZ78_9PSEU</name>
<comment type="caution">
    <text evidence="18">The sequence shown here is derived from an EMBL/GenBank/DDBJ whole genome shotgun (WGS) entry which is preliminary data.</text>
</comment>
<reference evidence="18 19" key="1">
    <citation type="submission" date="2024-09" db="EMBL/GenBank/DDBJ databases">
        <authorList>
            <person name="Sun Q."/>
            <person name="Mori K."/>
        </authorList>
    </citation>
    <scope>NUCLEOTIDE SEQUENCE [LARGE SCALE GENOMIC DNA]</scope>
    <source>
        <strain evidence="18 19">TBRC 1432</strain>
    </source>
</reference>
<keyword evidence="16" id="KW-0812">Transmembrane</keyword>
<evidence type="ECO:0000256" key="7">
    <source>
        <dbReference type="ARBA" id="ARBA00022490"/>
    </source>
</evidence>
<dbReference type="EC" id="2.7.13.3" evidence="4"/>
<dbReference type="Proteomes" id="UP001589810">
    <property type="component" value="Unassembled WGS sequence"/>
</dbReference>
<keyword evidence="16" id="KW-1133">Transmembrane helix</keyword>
<keyword evidence="16" id="KW-0472">Membrane</keyword>
<feature type="transmembrane region" description="Helical" evidence="16">
    <location>
        <begin position="122"/>
        <end position="140"/>
    </location>
</feature>
<dbReference type="InterPro" id="IPR004358">
    <property type="entry name" value="Sig_transdc_His_kin-like_C"/>
</dbReference>
<feature type="transmembrane region" description="Helical" evidence="16">
    <location>
        <begin position="63"/>
        <end position="90"/>
    </location>
</feature>
<feature type="transmembrane region" description="Helical" evidence="16">
    <location>
        <begin position="34"/>
        <end position="51"/>
    </location>
</feature>
<keyword evidence="7" id="KW-0963">Cytoplasm</keyword>
<dbReference type="Pfam" id="PF02518">
    <property type="entry name" value="HATPase_c"/>
    <property type="match status" value="1"/>
</dbReference>
<dbReference type="InterPro" id="IPR005467">
    <property type="entry name" value="His_kinase_dom"/>
</dbReference>
<keyword evidence="8" id="KW-0808">Transferase</keyword>
<evidence type="ECO:0000256" key="16">
    <source>
        <dbReference type="SAM" id="Phobius"/>
    </source>
</evidence>
<evidence type="ECO:0000313" key="18">
    <source>
        <dbReference type="EMBL" id="MFC0545632.1"/>
    </source>
</evidence>
<evidence type="ECO:0000256" key="9">
    <source>
        <dbReference type="ARBA" id="ARBA00022723"/>
    </source>
</evidence>
<dbReference type="Pfam" id="PF07730">
    <property type="entry name" value="HisKA_3"/>
    <property type="match status" value="1"/>
</dbReference>
<dbReference type="InterPro" id="IPR036890">
    <property type="entry name" value="HATPase_C_sf"/>
</dbReference>
<dbReference type="SUPFAM" id="SSF55874">
    <property type="entry name" value="ATPase domain of HSP90 chaperone/DNA topoisomerase II/histidine kinase"/>
    <property type="match status" value="1"/>
</dbReference>
<comment type="function">
    <text evidence="14">Member of the two-component regulatory system NreB/NreC involved in the control of dissimilatory nitrate/nitrite reduction in response to oxygen. NreB functions as a direct oxygen sensor histidine kinase which is autophosphorylated, in the absence of oxygen, probably at the conserved histidine residue, and transfers its phosphate group probably to a conserved aspartate residue of NreC. NreB/NreC activates the expression of the nitrate (narGHJI) and nitrite (nir) reductase operons, as well as the putative nitrate transporter gene narT.</text>
</comment>
<dbReference type="InterPro" id="IPR017205">
    <property type="entry name" value="Sig_transdc_His_kinase_ChrS"/>
</dbReference>
<comment type="cofactor">
    <cofactor evidence="2">
        <name>[4Fe-4S] cluster</name>
        <dbReference type="ChEBI" id="CHEBI:49883"/>
    </cofactor>
</comment>
<gene>
    <name evidence="18" type="ORF">ACFFH7_29245</name>
</gene>
<dbReference type="EMBL" id="JBHLUD010000009">
    <property type="protein sequence ID" value="MFC0545632.1"/>
    <property type="molecule type" value="Genomic_DNA"/>
</dbReference>
<evidence type="ECO:0000256" key="13">
    <source>
        <dbReference type="ARBA" id="ARBA00023014"/>
    </source>
</evidence>
<evidence type="ECO:0000256" key="5">
    <source>
        <dbReference type="ARBA" id="ARBA00017322"/>
    </source>
</evidence>
<dbReference type="InterPro" id="IPR050482">
    <property type="entry name" value="Sensor_HK_TwoCompSys"/>
</dbReference>
<evidence type="ECO:0000256" key="4">
    <source>
        <dbReference type="ARBA" id="ARBA00012438"/>
    </source>
</evidence>
<evidence type="ECO:0000256" key="11">
    <source>
        <dbReference type="ARBA" id="ARBA00023004"/>
    </source>
</evidence>
<keyword evidence="9" id="KW-0479">Metal-binding</keyword>
<dbReference type="InterPro" id="IPR003594">
    <property type="entry name" value="HATPase_dom"/>
</dbReference>
<feature type="domain" description="Histidine kinase" evidence="17">
    <location>
        <begin position="186"/>
        <end position="369"/>
    </location>
</feature>
<accession>A0ABV6MZ78</accession>
<keyword evidence="19" id="KW-1185">Reference proteome</keyword>
<organism evidence="18 19">
    <name type="scientific">Kutzneria chonburiensis</name>
    <dbReference type="NCBI Taxonomy" id="1483604"/>
    <lineage>
        <taxon>Bacteria</taxon>
        <taxon>Bacillati</taxon>
        <taxon>Actinomycetota</taxon>
        <taxon>Actinomycetes</taxon>
        <taxon>Pseudonocardiales</taxon>
        <taxon>Pseudonocardiaceae</taxon>
        <taxon>Kutzneria</taxon>
    </lineage>
</organism>
<dbReference type="PANTHER" id="PTHR24421">
    <property type="entry name" value="NITRATE/NITRITE SENSOR PROTEIN NARX-RELATED"/>
    <property type="match status" value="1"/>
</dbReference>
<keyword evidence="13" id="KW-0411">Iron-sulfur</keyword>
<evidence type="ECO:0000256" key="14">
    <source>
        <dbReference type="ARBA" id="ARBA00024827"/>
    </source>
</evidence>
<dbReference type="InterPro" id="IPR011712">
    <property type="entry name" value="Sig_transdc_His_kin_sub3_dim/P"/>
</dbReference>
<comment type="catalytic activity">
    <reaction evidence="1">
        <text>ATP + protein L-histidine = ADP + protein N-phospho-L-histidine.</text>
        <dbReference type="EC" id="2.7.13.3"/>
    </reaction>
</comment>
<evidence type="ECO:0000259" key="17">
    <source>
        <dbReference type="PROSITE" id="PS50109"/>
    </source>
</evidence>
<evidence type="ECO:0000313" key="19">
    <source>
        <dbReference type="Proteomes" id="UP001589810"/>
    </source>
</evidence>
<evidence type="ECO:0000256" key="6">
    <source>
        <dbReference type="ARBA" id="ARBA00022485"/>
    </source>
</evidence>
<keyword evidence="10 18" id="KW-0418">Kinase</keyword>
<dbReference type="GO" id="GO:0016301">
    <property type="term" value="F:kinase activity"/>
    <property type="evidence" value="ECO:0007669"/>
    <property type="project" value="UniProtKB-KW"/>
</dbReference>
<dbReference type="PIRSF" id="PIRSF037434">
    <property type="entry name" value="STHK_ChrS"/>
    <property type="match status" value="1"/>
</dbReference>
<evidence type="ECO:0000256" key="2">
    <source>
        <dbReference type="ARBA" id="ARBA00001966"/>
    </source>
</evidence>
<proteinExistence type="predicted"/>
<dbReference type="Gene3D" id="1.20.5.1930">
    <property type="match status" value="1"/>
</dbReference>
<keyword evidence="6" id="KW-0004">4Fe-4S</keyword>
<sequence length="371" mass="39783">MTDKDRHIFWVSGYGLLILSTVLALTVPVEGQPPWVVLALAGATAIALAFARQGVARWPVPYYVLMIALIVAMQWASSLLAVFGAIGYGLAFALLPPRWIAVGVAAQTTLSVVVQGPDAQPWTVLTSVVVPMVYAGFMVGRQMEKYRRTSEELTAALAENTGLHEQLLVQAREAGVLDERQRMAREIHDTLAQGLAGIITQLQAAEQTRDPSHVERATRLARESLTQARRSVQALRPEPLEDNRLVDAVAELAEGWSRDSGVPATMSTEGQPRPVTPDREVALFRVAQEALANVAKHAKASRVGVTLSYLDDQVVLDVRDDGRGFSGGRAGGFGLTVMRQRMDGVGGTLAVESEPGAGTAISASVPSECAR</sequence>
<dbReference type="CDD" id="cd16917">
    <property type="entry name" value="HATPase_UhpB-NarQ-NarX-like"/>
    <property type="match status" value="1"/>
</dbReference>
<dbReference type="PRINTS" id="PR00344">
    <property type="entry name" value="BCTRLSENSOR"/>
</dbReference>
<dbReference type="PANTHER" id="PTHR24421:SF62">
    <property type="entry name" value="SENSORY TRANSDUCTION HISTIDINE KINASE"/>
    <property type="match status" value="1"/>
</dbReference>